<dbReference type="AlphaFoldDB" id="A0A9P5B928"/>
<dbReference type="OrthoDB" id="5071059at2759"/>
<organism evidence="2 3">
    <name type="scientific">Fusarium agapanthi</name>
    <dbReference type="NCBI Taxonomy" id="1803897"/>
    <lineage>
        <taxon>Eukaryota</taxon>
        <taxon>Fungi</taxon>
        <taxon>Dikarya</taxon>
        <taxon>Ascomycota</taxon>
        <taxon>Pezizomycotina</taxon>
        <taxon>Sordariomycetes</taxon>
        <taxon>Hypocreomycetidae</taxon>
        <taxon>Hypocreales</taxon>
        <taxon>Nectriaceae</taxon>
        <taxon>Fusarium</taxon>
        <taxon>Fusarium fujikuroi species complex</taxon>
    </lineage>
</organism>
<reference evidence="2" key="1">
    <citation type="submission" date="2020-01" db="EMBL/GenBank/DDBJ databases">
        <title>Identification and distribution of gene clusters putatively required for synthesis of sphingolipid metabolism inhibitors in phylogenetically diverse species of the filamentous fungus Fusarium.</title>
        <authorList>
            <person name="Kim H.-S."/>
            <person name="Busman M."/>
            <person name="Brown D.W."/>
            <person name="Divon H."/>
            <person name="Uhlig S."/>
            <person name="Proctor R.H."/>
        </authorList>
    </citation>
    <scope>NUCLEOTIDE SEQUENCE</scope>
    <source>
        <strain evidence="2">NRRL 31653</strain>
    </source>
</reference>
<evidence type="ECO:0000313" key="3">
    <source>
        <dbReference type="Proteomes" id="UP000737391"/>
    </source>
</evidence>
<protein>
    <submittedName>
        <fullName evidence="2">Uncharacterized protein</fullName>
    </submittedName>
</protein>
<proteinExistence type="predicted"/>
<gene>
    <name evidence="2" type="ORF">FAGAP_5964</name>
</gene>
<name>A0A9P5B928_9HYPO</name>
<evidence type="ECO:0000256" key="1">
    <source>
        <dbReference type="SAM" id="Coils"/>
    </source>
</evidence>
<dbReference type="EMBL" id="LUFC02000399">
    <property type="protein sequence ID" value="KAF4497865.1"/>
    <property type="molecule type" value="Genomic_DNA"/>
</dbReference>
<keyword evidence="1" id="KW-0175">Coiled coil</keyword>
<sequence length="194" mass="21967">MPPPSFPWMGARVLTEEKNATLTSGQGDILAKTVGKLDGSQSWNIVDILTVWDKMSGIISKISKSVKPPFPGSGILLAIFAIITISKTRLKNCFNFFRPWWWCFAKGISYIDFVTNPFQSKSDAEDKQRIIDELNATVAERQETINSLQETVNERDEEILGLRAEVVRERARHVAWMDELHAMFPQRPAAVEDN</sequence>
<feature type="coiled-coil region" evidence="1">
    <location>
        <begin position="131"/>
        <end position="165"/>
    </location>
</feature>
<comment type="caution">
    <text evidence="2">The sequence shown here is derived from an EMBL/GenBank/DDBJ whole genome shotgun (WGS) entry which is preliminary data.</text>
</comment>
<evidence type="ECO:0000313" key="2">
    <source>
        <dbReference type="EMBL" id="KAF4497865.1"/>
    </source>
</evidence>
<dbReference type="Proteomes" id="UP000737391">
    <property type="component" value="Unassembled WGS sequence"/>
</dbReference>
<accession>A0A9P5B928</accession>
<keyword evidence="3" id="KW-1185">Reference proteome</keyword>